<sequence length="312" mass="35262">MAEALPRWGLASTIKAPDAEILRFAAWHLEQGAHRLYIYLDDPDSTVYPLLKAHPRIRVRRCTEGWWKKLQGKRPVKHQVRQSLNATHAYARPAEVDWLIHMDADEFLQPDISVADTLAGLPADVLTARVRPEESLAGSAECFKAFIPSGPDRQAIVNRLYPTFGSYLRGGFVSHTAGKLFVRTGLGDLTIRIHNAFRGEDMNPSEAEPGDIALLHCHARDWDDWLAHYRYRLAHGSYRADLPGPRPAEKGGMSLHDLFRWLEADAGEDGLRAFYDEVLSDAAGLPDRLSAERLLRRHDLQLDRLVRKHFPG</sequence>
<dbReference type="GO" id="GO:0016740">
    <property type="term" value="F:transferase activity"/>
    <property type="evidence" value="ECO:0007669"/>
    <property type="project" value="UniProtKB-KW"/>
</dbReference>
<evidence type="ECO:0000313" key="2">
    <source>
        <dbReference type="Proteomes" id="UP000215377"/>
    </source>
</evidence>
<dbReference type="RefSeq" id="WP_088648554.1">
    <property type="nucleotide sequence ID" value="NZ_AQQR01000001.1"/>
</dbReference>
<dbReference type="OrthoDB" id="7203640at2"/>
<dbReference type="Pfam" id="PF13704">
    <property type="entry name" value="Glyco_tranf_2_4"/>
    <property type="match status" value="1"/>
</dbReference>
<dbReference type="EMBL" id="AQQR01000001">
    <property type="protein sequence ID" value="OWU77880.1"/>
    <property type="molecule type" value="Genomic_DNA"/>
</dbReference>
<proteinExistence type="predicted"/>
<gene>
    <name evidence="1" type="ORF">ATO3_04400</name>
</gene>
<dbReference type="Proteomes" id="UP000215377">
    <property type="component" value="Unassembled WGS sequence"/>
</dbReference>
<keyword evidence="1" id="KW-0808">Transferase</keyword>
<comment type="caution">
    <text evidence="1">The sequence shown here is derived from an EMBL/GenBank/DDBJ whole genome shotgun (WGS) entry which is preliminary data.</text>
</comment>
<protein>
    <submittedName>
        <fullName evidence="1">Glycosyl transferase family 2</fullName>
    </submittedName>
</protein>
<organism evidence="1 2">
    <name type="scientific">Marinibacterium profundimaris</name>
    <dbReference type="NCBI Taxonomy" id="1679460"/>
    <lineage>
        <taxon>Bacteria</taxon>
        <taxon>Pseudomonadati</taxon>
        <taxon>Pseudomonadota</taxon>
        <taxon>Alphaproteobacteria</taxon>
        <taxon>Rhodobacterales</taxon>
        <taxon>Paracoccaceae</taxon>
        <taxon>Marinibacterium</taxon>
    </lineage>
</organism>
<dbReference type="AlphaFoldDB" id="A0A225NUE4"/>
<reference evidence="1 2" key="1">
    <citation type="submission" date="2013-04" db="EMBL/GenBank/DDBJ databases">
        <title>Oceanicola sp. 22II1-22F33 Genome Sequencing.</title>
        <authorList>
            <person name="Lai Q."/>
            <person name="Li G."/>
            <person name="Shao Z."/>
        </authorList>
    </citation>
    <scope>NUCLEOTIDE SEQUENCE [LARGE SCALE GENOMIC DNA]</scope>
    <source>
        <strain evidence="1 2">22II1-22F33</strain>
    </source>
</reference>
<keyword evidence="2" id="KW-1185">Reference proteome</keyword>
<name>A0A225NUE4_9RHOB</name>
<accession>A0A225NUE4</accession>
<evidence type="ECO:0000313" key="1">
    <source>
        <dbReference type="EMBL" id="OWU77880.1"/>
    </source>
</evidence>